<gene>
    <name evidence="1" type="ORF">EST38_g2045</name>
</gene>
<accession>A0A4Q2DWZ6</accession>
<dbReference type="Proteomes" id="UP000290288">
    <property type="component" value="Unassembled WGS sequence"/>
</dbReference>
<evidence type="ECO:0000313" key="2">
    <source>
        <dbReference type="Proteomes" id="UP000290288"/>
    </source>
</evidence>
<name>A0A4Q2DWZ6_9AGAR</name>
<reference evidence="1 2" key="1">
    <citation type="submission" date="2019-01" db="EMBL/GenBank/DDBJ databases">
        <title>Draft genome sequence of Psathyrella aberdarensis IHI B618.</title>
        <authorList>
            <person name="Buettner E."/>
            <person name="Kellner H."/>
        </authorList>
    </citation>
    <scope>NUCLEOTIDE SEQUENCE [LARGE SCALE GENOMIC DNA]</scope>
    <source>
        <strain evidence="1 2">IHI B618</strain>
    </source>
</reference>
<protein>
    <submittedName>
        <fullName evidence="1">Uncharacterized protein</fullName>
    </submittedName>
</protein>
<proteinExistence type="predicted"/>
<dbReference type="AlphaFoldDB" id="A0A4Q2DWZ6"/>
<sequence>MEPIMEIYDDDPVKDQQKRLEAAAYLSTHGIPAVLWGTDATIALSPDVGSTFPVVQSLLVPDNLVQAAAETICHGLPYVLSEPPPGTQEYRRVDPDQPTCYPQSSFVTFIPPLEEITPWTIMIHPASYFQFDILDGTRSFPLEVAPEVRCPTRTAFVDSIITTALDPPLGYMHRQFHGSLMVYLSYIVEDTLRSEPRILTDGQLEPESRSLVNSLKEENRPYLEGWLRGSRESWDDEVRKRREVLQKTGIDKLAFKKPLPIGLSERIPFPDRIAPRLALRNQKKNLSRTLTSNAVHGRPVTCPAVALALRNALRFLRK</sequence>
<evidence type="ECO:0000313" key="1">
    <source>
        <dbReference type="EMBL" id="RXW23794.1"/>
    </source>
</evidence>
<dbReference type="EMBL" id="SDEE01000032">
    <property type="protein sequence ID" value="RXW23794.1"/>
    <property type="molecule type" value="Genomic_DNA"/>
</dbReference>
<keyword evidence="2" id="KW-1185">Reference proteome</keyword>
<comment type="caution">
    <text evidence="1">The sequence shown here is derived from an EMBL/GenBank/DDBJ whole genome shotgun (WGS) entry which is preliminary data.</text>
</comment>
<dbReference type="OrthoDB" id="2730545at2759"/>
<organism evidence="1 2">
    <name type="scientific">Candolleomyces aberdarensis</name>
    <dbReference type="NCBI Taxonomy" id="2316362"/>
    <lineage>
        <taxon>Eukaryota</taxon>
        <taxon>Fungi</taxon>
        <taxon>Dikarya</taxon>
        <taxon>Basidiomycota</taxon>
        <taxon>Agaricomycotina</taxon>
        <taxon>Agaricomycetes</taxon>
        <taxon>Agaricomycetidae</taxon>
        <taxon>Agaricales</taxon>
        <taxon>Agaricineae</taxon>
        <taxon>Psathyrellaceae</taxon>
        <taxon>Candolleomyces</taxon>
    </lineage>
</organism>